<dbReference type="Pfam" id="PF00078">
    <property type="entry name" value="RVT_1"/>
    <property type="match status" value="1"/>
</dbReference>
<evidence type="ECO:0000259" key="2">
    <source>
        <dbReference type="PROSITE" id="PS50878"/>
    </source>
</evidence>
<organism evidence="3 4">
    <name type="scientific">Dryococelus australis</name>
    <dbReference type="NCBI Taxonomy" id="614101"/>
    <lineage>
        <taxon>Eukaryota</taxon>
        <taxon>Metazoa</taxon>
        <taxon>Ecdysozoa</taxon>
        <taxon>Arthropoda</taxon>
        <taxon>Hexapoda</taxon>
        <taxon>Insecta</taxon>
        <taxon>Pterygota</taxon>
        <taxon>Neoptera</taxon>
        <taxon>Polyneoptera</taxon>
        <taxon>Phasmatodea</taxon>
        <taxon>Verophasmatodea</taxon>
        <taxon>Anareolatae</taxon>
        <taxon>Phasmatidae</taxon>
        <taxon>Eurycanthinae</taxon>
        <taxon>Dryococelus</taxon>
    </lineage>
</organism>
<dbReference type="PANTHER" id="PTHR33332">
    <property type="entry name" value="REVERSE TRANSCRIPTASE DOMAIN-CONTAINING PROTEIN"/>
    <property type="match status" value="1"/>
</dbReference>
<protein>
    <recommendedName>
        <fullName evidence="2">Reverse transcriptase domain-containing protein</fullName>
    </recommendedName>
</protein>
<accession>A0ABQ9IC32</accession>
<comment type="caution">
    <text evidence="3">The sequence shown here is derived from an EMBL/GenBank/DDBJ whole genome shotgun (WGS) entry which is preliminary data.</text>
</comment>
<feature type="region of interest" description="Disordered" evidence="1">
    <location>
        <begin position="576"/>
        <end position="599"/>
    </location>
</feature>
<feature type="domain" description="Reverse transcriptase" evidence="2">
    <location>
        <begin position="1"/>
        <end position="197"/>
    </location>
</feature>
<sequence>MTTFFQLTKAISEALDKGDHAYGIFWGLSKALDLVNNSILLQKLSNLGISELALNLLKSYLCNRTQIIEISNENNKVTSEWETIKTGVPQGSILGPLLFLVSINDLWKHIKYGNLTLFPDDTSILVNESNLEILSLVAEKILMILEKWFQINRLVLNVDKSQFIQFSKNHRHNEQILFTHSSSTIDESAVRTGGTHVLLGGCGRCHCLRQGLFDTPAASSALLDLSSSWMWLGGWALKVDTKLILGGTSLVLLVVGRLGLPVQGAPPQQFGPTGDQAAMLDGHLPDKVRRGLGQCLTDIALQGPGLSSLVEVCLIPGWCRWRGASSISPSFHPLCLPLLALPQGSGFWSGKGASAVGLLCGFILWPLCPVYIILASHNHVGSFLFVCEPSAELFCSLAECELRSSMTMPIQKLLTPVLGCGYFVLQRLCGNLFSLPVTWVAESSSKNELAGAGVNYLVGTPPEGEENIRQVLVPVVVVFSHTETKTLHELLISLLNGISLWVVRGVVHILLSLAMHPQAVMSPSSSEDGYLHDCRHLSGQLWCITTTPLEGSTASWSITASMSTQEGKDEFLPPHQADKGSRHPCVTSELPTPLKRSQLPSSPFLDPTSSVFSVNRACRQTLGAVFCTFSTARPEGVSSS</sequence>
<evidence type="ECO:0000313" key="3">
    <source>
        <dbReference type="EMBL" id="KAJ8893799.1"/>
    </source>
</evidence>
<dbReference type="PROSITE" id="PS50878">
    <property type="entry name" value="RT_POL"/>
    <property type="match status" value="1"/>
</dbReference>
<keyword evidence="4" id="KW-1185">Reference proteome</keyword>
<gene>
    <name evidence="3" type="ORF">PR048_006400</name>
</gene>
<dbReference type="Proteomes" id="UP001159363">
    <property type="component" value="Chromosome 2"/>
</dbReference>
<evidence type="ECO:0000313" key="4">
    <source>
        <dbReference type="Proteomes" id="UP001159363"/>
    </source>
</evidence>
<dbReference type="InterPro" id="IPR000477">
    <property type="entry name" value="RT_dom"/>
</dbReference>
<evidence type="ECO:0000256" key="1">
    <source>
        <dbReference type="SAM" id="MobiDB-lite"/>
    </source>
</evidence>
<dbReference type="EMBL" id="JARBHB010000002">
    <property type="protein sequence ID" value="KAJ8893799.1"/>
    <property type="molecule type" value="Genomic_DNA"/>
</dbReference>
<name>A0ABQ9IC32_9NEOP</name>
<proteinExistence type="predicted"/>
<reference evidence="3 4" key="1">
    <citation type="submission" date="2023-02" db="EMBL/GenBank/DDBJ databases">
        <title>LHISI_Scaffold_Assembly.</title>
        <authorList>
            <person name="Stuart O.P."/>
            <person name="Cleave R."/>
            <person name="Magrath M.J.L."/>
            <person name="Mikheyev A.S."/>
        </authorList>
    </citation>
    <scope>NUCLEOTIDE SEQUENCE [LARGE SCALE GENOMIC DNA]</scope>
    <source>
        <strain evidence="3">Daus_M_001</strain>
        <tissue evidence="3">Leg muscle</tissue>
    </source>
</reference>